<evidence type="ECO:0000256" key="3">
    <source>
        <dbReference type="ARBA" id="ARBA00023315"/>
    </source>
</evidence>
<dbReference type="NCBIfam" id="TIGR01930">
    <property type="entry name" value="AcCoA-C-Actrans"/>
    <property type="match status" value="1"/>
</dbReference>
<gene>
    <name evidence="7" type="ORF">G6N77_09680</name>
</gene>
<dbReference type="InterPro" id="IPR020616">
    <property type="entry name" value="Thiolase_N"/>
</dbReference>
<dbReference type="InterPro" id="IPR020617">
    <property type="entry name" value="Thiolase_C"/>
</dbReference>
<evidence type="ECO:0000259" key="6">
    <source>
        <dbReference type="Pfam" id="PF02803"/>
    </source>
</evidence>
<dbReference type="PANTHER" id="PTHR43365:SF1">
    <property type="entry name" value="ACETYL-COA C-ACYLTRANSFERASE"/>
    <property type="match status" value="1"/>
</dbReference>
<dbReference type="InterPro" id="IPR002155">
    <property type="entry name" value="Thiolase"/>
</dbReference>
<evidence type="ECO:0000256" key="4">
    <source>
        <dbReference type="RuleBase" id="RU003557"/>
    </source>
</evidence>
<dbReference type="EMBL" id="JAAKZI010000014">
    <property type="protein sequence ID" value="NGN83724.1"/>
    <property type="molecule type" value="Genomic_DNA"/>
</dbReference>
<feature type="domain" description="Thiolase N-terminal" evidence="5">
    <location>
        <begin position="11"/>
        <end position="233"/>
    </location>
</feature>
<evidence type="ECO:0000259" key="5">
    <source>
        <dbReference type="Pfam" id="PF00108"/>
    </source>
</evidence>
<dbReference type="Pfam" id="PF00108">
    <property type="entry name" value="Thiolase_N"/>
    <property type="match status" value="1"/>
</dbReference>
<dbReference type="PROSITE" id="PS00099">
    <property type="entry name" value="THIOLASE_3"/>
    <property type="match status" value="1"/>
</dbReference>
<dbReference type="Gene3D" id="3.40.47.10">
    <property type="match status" value="2"/>
</dbReference>
<evidence type="ECO:0000313" key="7">
    <source>
        <dbReference type="EMBL" id="NGN83724.1"/>
    </source>
</evidence>
<organism evidence="7 8">
    <name type="scientific">Arthrobacter silviterrae</name>
    <dbReference type="NCBI Taxonomy" id="2026658"/>
    <lineage>
        <taxon>Bacteria</taxon>
        <taxon>Bacillati</taxon>
        <taxon>Actinomycetota</taxon>
        <taxon>Actinomycetes</taxon>
        <taxon>Micrococcales</taxon>
        <taxon>Micrococcaceae</taxon>
        <taxon>Arthrobacter</taxon>
    </lineage>
</organism>
<accession>A0ABX0DEC0</accession>
<name>A0ABX0DEC0_9MICC</name>
<dbReference type="SUPFAM" id="SSF53901">
    <property type="entry name" value="Thiolase-like"/>
    <property type="match status" value="2"/>
</dbReference>
<evidence type="ECO:0000256" key="1">
    <source>
        <dbReference type="ARBA" id="ARBA00010982"/>
    </source>
</evidence>
<dbReference type="PIRSF" id="PIRSF000429">
    <property type="entry name" value="Ac-CoA_Ac_transf"/>
    <property type="match status" value="1"/>
</dbReference>
<dbReference type="RefSeq" id="WP_165181930.1">
    <property type="nucleotide sequence ID" value="NZ_JAAKZI010000014.1"/>
</dbReference>
<protein>
    <submittedName>
        <fullName evidence="7">Acetyl-CoA C-acetyltransferase</fullName>
        <ecNumber evidence="7">2.3.1.9</ecNumber>
    </submittedName>
</protein>
<comment type="similarity">
    <text evidence="1 4">Belongs to the thiolase-like superfamily. Thiolase family.</text>
</comment>
<dbReference type="InterPro" id="IPR020610">
    <property type="entry name" value="Thiolase_AS"/>
</dbReference>
<dbReference type="GO" id="GO:0003985">
    <property type="term" value="F:acetyl-CoA C-acetyltransferase activity"/>
    <property type="evidence" value="ECO:0007669"/>
    <property type="project" value="UniProtKB-EC"/>
</dbReference>
<dbReference type="InterPro" id="IPR016039">
    <property type="entry name" value="Thiolase-like"/>
</dbReference>
<dbReference type="Proteomes" id="UP000479226">
    <property type="component" value="Unassembled WGS sequence"/>
</dbReference>
<keyword evidence="8" id="KW-1185">Reference proteome</keyword>
<dbReference type="NCBIfam" id="NF006090">
    <property type="entry name" value="PRK08242.1"/>
    <property type="match status" value="1"/>
</dbReference>
<evidence type="ECO:0000313" key="8">
    <source>
        <dbReference type="Proteomes" id="UP000479226"/>
    </source>
</evidence>
<dbReference type="CDD" id="cd00751">
    <property type="entry name" value="thiolase"/>
    <property type="match status" value="1"/>
</dbReference>
<reference evidence="7 8" key="1">
    <citation type="submission" date="2020-02" db="EMBL/GenBank/DDBJ databases">
        <title>Genome sequence of the type strain DSM 27180 of Arthrobacter silviterrae.</title>
        <authorList>
            <person name="Gao J."/>
            <person name="Sun J."/>
        </authorList>
    </citation>
    <scope>NUCLEOTIDE SEQUENCE [LARGE SCALE GENOMIC DNA]</scope>
    <source>
        <strain evidence="7 8">DSM 27180</strain>
    </source>
</reference>
<dbReference type="PANTHER" id="PTHR43365">
    <property type="entry name" value="BLR7806 PROTEIN"/>
    <property type="match status" value="1"/>
</dbReference>
<dbReference type="InterPro" id="IPR020613">
    <property type="entry name" value="Thiolase_CS"/>
</dbReference>
<comment type="caution">
    <text evidence="7">The sequence shown here is derived from an EMBL/GenBank/DDBJ whole genome shotgun (WGS) entry which is preliminary data.</text>
</comment>
<feature type="domain" description="Thiolase C-terminal" evidence="6">
    <location>
        <begin position="286"/>
        <end position="406"/>
    </location>
</feature>
<sequence>MSPQGNTQAFVYDAIRTPRGRGKKGSLHGTKPVDLVVGLINELRRRHPGLDENLIDDLILGVVSPVGDQGAVIARTAALAAGMPDTVAGMQINRFCASGLEAVNTAAQKVLSGWDHLIIAGGVESMSRVPIGSDGGAWAMDPATNFDTYFVPQGVGADLIATIEGFSRTDVDSYAVRSQQLAAAAWREGRFANSVIPVRDRNGLVVLDHDEHMRPDSTVESLAALKPSFAGMGDAGGFDAVALQKFHTVERINHVHTAANSSGIVDGAALVLVGSADMGERLGLVPRARIVATATSGADPTIMLTGPTPATRKLLKTAGLTVDDIDLFEINEAFAAVVLKFQKDLGIPDDKLNVNGGAIAMGHPLGATGAMILGTMVDELERRNARRAVLTLCIGGGMGVATLIERV</sequence>
<keyword evidence="3 4" id="KW-0012">Acyltransferase</keyword>
<keyword evidence="2 4" id="KW-0808">Transferase</keyword>
<dbReference type="InterPro" id="IPR020615">
    <property type="entry name" value="Thiolase_acyl_enz_int_AS"/>
</dbReference>
<proteinExistence type="inferred from homology"/>
<evidence type="ECO:0000256" key="2">
    <source>
        <dbReference type="ARBA" id="ARBA00022679"/>
    </source>
</evidence>
<dbReference type="PROSITE" id="PS00098">
    <property type="entry name" value="THIOLASE_1"/>
    <property type="match status" value="1"/>
</dbReference>
<dbReference type="Pfam" id="PF02803">
    <property type="entry name" value="Thiolase_C"/>
    <property type="match status" value="1"/>
</dbReference>
<dbReference type="EC" id="2.3.1.9" evidence="7"/>
<dbReference type="PROSITE" id="PS00737">
    <property type="entry name" value="THIOLASE_2"/>
    <property type="match status" value="1"/>
</dbReference>